<keyword evidence="1" id="KW-0175">Coiled coil</keyword>
<gene>
    <name evidence="2" type="ORF">ACFOOI_07775</name>
</gene>
<evidence type="ECO:0000256" key="1">
    <source>
        <dbReference type="SAM" id="Coils"/>
    </source>
</evidence>
<reference evidence="3" key="1">
    <citation type="journal article" date="2019" name="Int. J. Syst. Evol. Microbiol.">
        <title>The Global Catalogue of Microorganisms (GCM) 10K type strain sequencing project: providing services to taxonomists for standard genome sequencing and annotation.</title>
        <authorList>
            <consortium name="The Broad Institute Genomics Platform"/>
            <consortium name="The Broad Institute Genome Sequencing Center for Infectious Disease"/>
            <person name="Wu L."/>
            <person name="Ma J."/>
        </authorList>
    </citation>
    <scope>NUCLEOTIDE SEQUENCE [LARGE SCALE GENOMIC DNA]</scope>
    <source>
        <strain evidence="3">CECT 7956</strain>
    </source>
</reference>
<evidence type="ECO:0000313" key="3">
    <source>
        <dbReference type="Proteomes" id="UP001595616"/>
    </source>
</evidence>
<accession>A0ABV7YWS7</accession>
<dbReference type="Gene3D" id="1.25.40.10">
    <property type="entry name" value="Tetratricopeptide repeat domain"/>
    <property type="match status" value="1"/>
</dbReference>
<evidence type="ECO:0000313" key="2">
    <source>
        <dbReference type="EMBL" id="MFC3810546.1"/>
    </source>
</evidence>
<comment type="caution">
    <text evidence="2">The sequence shown here is derived from an EMBL/GenBank/DDBJ whole genome shotgun (WGS) entry which is preliminary data.</text>
</comment>
<dbReference type="EMBL" id="JBHRYQ010000001">
    <property type="protein sequence ID" value="MFC3810546.1"/>
    <property type="molecule type" value="Genomic_DNA"/>
</dbReference>
<dbReference type="RefSeq" id="WP_379836792.1">
    <property type="nucleotide sequence ID" value="NZ_JBHRYQ010000001.1"/>
</dbReference>
<protein>
    <submittedName>
        <fullName evidence="2">Tetratricopeptide repeat protein</fullName>
    </submittedName>
</protein>
<organism evidence="2 3">
    <name type="scientific">Lacihabitans lacunae</name>
    <dbReference type="NCBI Taxonomy" id="1028214"/>
    <lineage>
        <taxon>Bacteria</taxon>
        <taxon>Pseudomonadati</taxon>
        <taxon>Bacteroidota</taxon>
        <taxon>Cytophagia</taxon>
        <taxon>Cytophagales</taxon>
        <taxon>Leadbetterellaceae</taxon>
        <taxon>Lacihabitans</taxon>
    </lineage>
</organism>
<name>A0ABV7YWS7_9BACT</name>
<dbReference type="SUPFAM" id="SSF48452">
    <property type="entry name" value="TPR-like"/>
    <property type="match status" value="1"/>
</dbReference>
<keyword evidence="3" id="KW-1185">Reference proteome</keyword>
<dbReference type="Proteomes" id="UP001595616">
    <property type="component" value="Unassembled WGS sequence"/>
</dbReference>
<sequence length="408" mass="47625">MRLTFNLLIIIFFATFFSADAQFFSLFGNKKETETPELLLMDRGIQIETTAAVNNMYNFNFDAAEREFKWLKVKYPDHPLGDFLLGLNEWWKIIPDTKKSNYDDLCHMYMDQAIDKAENLFDKNKKNKEAAFFICASYAIKGRLYAEREKWVKAAWAGKQALKYLDYSRGEENINPELLFGDGVYNYYSKWIHENYKSLKPLLSFFKKGDKNLGIKQLENVANNAFYSRMEARYFLVQIYAMENQTAKSLLLSRQMHALYPNNSFFHRYVARNSFALGRLAEAEVYAEELLQNLKDHKYGYGDNDGRYASYILAYVNENYKHDLAMAKFHYVACINYAVNNDSQDSGYFLASNMALGKIAETEEDYKTAVEYYGIVLKNAEKKSSSYETAKKRLQDITKLMKKKKGKR</sequence>
<feature type="coiled-coil region" evidence="1">
    <location>
        <begin position="377"/>
        <end position="407"/>
    </location>
</feature>
<dbReference type="InterPro" id="IPR011990">
    <property type="entry name" value="TPR-like_helical_dom_sf"/>
</dbReference>
<proteinExistence type="predicted"/>